<keyword evidence="5" id="KW-0804">Transcription</keyword>
<dbReference type="InterPro" id="IPR001789">
    <property type="entry name" value="Sig_transdc_resp-reg_receiver"/>
</dbReference>
<reference evidence="10" key="2">
    <citation type="submission" date="2020-09" db="EMBL/GenBank/DDBJ databases">
        <authorList>
            <person name="Sun Q."/>
            <person name="Kim S."/>
        </authorList>
    </citation>
    <scope>NUCLEOTIDE SEQUENCE</scope>
    <source>
        <strain evidence="10">KCTC 42651</strain>
    </source>
</reference>
<dbReference type="PROSITE" id="PS50110">
    <property type="entry name" value="RESPONSE_REGULATORY"/>
    <property type="match status" value="1"/>
</dbReference>
<protein>
    <submittedName>
        <fullName evidence="10">Two-component system response regulator TorR</fullName>
    </submittedName>
</protein>
<organism evidence="10 11">
    <name type="scientific">Thalassobaculum fulvum</name>
    <dbReference type="NCBI Taxonomy" id="1633335"/>
    <lineage>
        <taxon>Bacteria</taxon>
        <taxon>Pseudomonadati</taxon>
        <taxon>Pseudomonadota</taxon>
        <taxon>Alphaproteobacteria</taxon>
        <taxon>Rhodospirillales</taxon>
        <taxon>Thalassobaculaceae</taxon>
        <taxon>Thalassobaculum</taxon>
    </lineage>
</organism>
<feature type="domain" description="Response regulatory" evidence="8">
    <location>
        <begin position="8"/>
        <end position="122"/>
    </location>
</feature>
<accession>A0A918XTY3</accession>
<evidence type="ECO:0000313" key="10">
    <source>
        <dbReference type="EMBL" id="GHD55975.1"/>
    </source>
</evidence>
<dbReference type="Proteomes" id="UP000630353">
    <property type="component" value="Unassembled WGS sequence"/>
</dbReference>
<dbReference type="AlphaFoldDB" id="A0A918XTY3"/>
<evidence type="ECO:0000256" key="2">
    <source>
        <dbReference type="ARBA" id="ARBA00023012"/>
    </source>
</evidence>
<dbReference type="PANTHER" id="PTHR48111:SF4">
    <property type="entry name" value="DNA-BINDING DUAL TRANSCRIPTIONAL REGULATOR OMPR"/>
    <property type="match status" value="1"/>
</dbReference>
<dbReference type="Pfam" id="PF00486">
    <property type="entry name" value="Trans_reg_C"/>
    <property type="match status" value="1"/>
</dbReference>
<evidence type="ECO:0000256" key="5">
    <source>
        <dbReference type="ARBA" id="ARBA00023163"/>
    </source>
</evidence>
<dbReference type="InterPro" id="IPR001867">
    <property type="entry name" value="OmpR/PhoB-type_DNA-bd"/>
</dbReference>
<dbReference type="PROSITE" id="PS51755">
    <property type="entry name" value="OMPR_PHOB"/>
    <property type="match status" value="1"/>
</dbReference>
<dbReference type="GO" id="GO:0000976">
    <property type="term" value="F:transcription cis-regulatory region binding"/>
    <property type="evidence" value="ECO:0007669"/>
    <property type="project" value="TreeGrafter"/>
</dbReference>
<proteinExistence type="predicted"/>
<sequence length="237" mass="26337">MTAGPKAHVLVVEDDEPSRAILAYLAEDQGRARVSQAASAREMHAVLARDAVNLIILDLNLPDENGLSLARQLRTRSEVPIIVITGDDSRATRLAALEVGVDDFQTKPYDLKEISLRIRNLLRRSMAVRKPGQLESSARVTFDRYVLDHSERVLEREDGTVVHLTPTEFMILAALLRRRNSSVSRATLLDAIGDADDGPSDRAVDIHIKNLRAKLETDQRNPQIITTVRGFGYRLVG</sequence>
<evidence type="ECO:0000259" key="9">
    <source>
        <dbReference type="PROSITE" id="PS51755"/>
    </source>
</evidence>
<dbReference type="Gene3D" id="3.40.50.2300">
    <property type="match status" value="1"/>
</dbReference>
<evidence type="ECO:0000256" key="1">
    <source>
        <dbReference type="ARBA" id="ARBA00022553"/>
    </source>
</evidence>
<keyword evidence="4 7" id="KW-0238">DNA-binding</keyword>
<keyword evidence="1 6" id="KW-0597">Phosphoprotein</keyword>
<keyword evidence="11" id="KW-1185">Reference proteome</keyword>
<dbReference type="InterPro" id="IPR039420">
    <property type="entry name" value="WalR-like"/>
</dbReference>
<name>A0A918XTY3_9PROT</name>
<dbReference type="Gene3D" id="1.10.10.10">
    <property type="entry name" value="Winged helix-like DNA-binding domain superfamily/Winged helix DNA-binding domain"/>
    <property type="match status" value="1"/>
</dbReference>
<dbReference type="EMBL" id="BMZS01000008">
    <property type="protein sequence ID" value="GHD55975.1"/>
    <property type="molecule type" value="Genomic_DNA"/>
</dbReference>
<keyword evidence="3" id="KW-0805">Transcription regulation</keyword>
<dbReference type="PANTHER" id="PTHR48111">
    <property type="entry name" value="REGULATOR OF RPOS"/>
    <property type="match status" value="1"/>
</dbReference>
<evidence type="ECO:0000256" key="7">
    <source>
        <dbReference type="PROSITE-ProRule" id="PRU01091"/>
    </source>
</evidence>
<dbReference type="CDD" id="cd00383">
    <property type="entry name" value="trans_reg_C"/>
    <property type="match status" value="1"/>
</dbReference>
<reference evidence="10" key="1">
    <citation type="journal article" date="2014" name="Int. J. Syst. Evol. Microbiol.">
        <title>Complete genome sequence of Corynebacterium casei LMG S-19264T (=DSM 44701T), isolated from a smear-ripened cheese.</title>
        <authorList>
            <consortium name="US DOE Joint Genome Institute (JGI-PGF)"/>
            <person name="Walter F."/>
            <person name="Albersmeier A."/>
            <person name="Kalinowski J."/>
            <person name="Ruckert C."/>
        </authorList>
    </citation>
    <scope>NUCLEOTIDE SEQUENCE</scope>
    <source>
        <strain evidence="10">KCTC 42651</strain>
    </source>
</reference>
<gene>
    <name evidence="10" type="primary">torR</name>
    <name evidence="10" type="ORF">GCM10017083_35500</name>
</gene>
<dbReference type="GO" id="GO:0006355">
    <property type="term" value="P:regulation of DNA-templated transcription"/>
    <property type="evidence" value="ECO:0007669"/>
    <property type="project" value="InterPro"/>
</dbReference>
<feature type="domain" description="OmpR/PhoB-type" evidence="9">
    <location>
        <begin position="137"/>
        <end position="237"/>
    </location>
</feature>
<dbReference type="InterPro" id="IPR016032">
    <property type="entry name" value="Sig_transdc_resp-reg_C-effctor"/>
</dbReference>
<keyword evidence="2" id="KW-0902">Two-component regulatory system</keyword>
<dbReference type="InterPro" id="IPR036388">
    <property type="entry name" value="WH-like_DNA-bd_sf"/>
</dbReference>
<evidence type="ECO:0000256" key="3">
    <source>
        <dbReference type="ARBA" id="ARBA00023015"/>
    </source>
</evidence>
<feature type="modified residue" description="4-aspartylphosphate" evidence="6">
    <location>
        <position position="58"/>
    </location>
</feature>
<dbReference type="SUPFAM" id="SSF46894">
    <property type="entry name" value="C-terminal effector domain of the bipartite response regulators"/>
    <property type="match status" value="1"/>
</dbReference>
<dbReference type="GO" id="GO:0000156">
    <property type="term" value="F:phosphorelay response regulator activity"/>
    <property type="evidence" value="ECO:0007669"/>
    <property type="project" value="TreeGrafter"/>
</dbReference>
<dbReference type="Pfam" id="PF00072">
    <property type="entry name" value="Response_reg"/>
    <property type="match status" value="1"/>
</dbReference>
<dbReference type="SUPFAM" id="SSF52172">
    <property type="entry name" value="CheY-like"/>
    <property type="match status" value="1"/>
</dbReference>
<dbReference type="GO" id="GO:0032993">
    <property type="term" value="C:protein-DNA complex"/>
    <property type="evidence" value="ECO:0007669"/>
    <property type="project" value="TreeGrafter"/>
</dbReference>
<dbReference type="RefSeq" id="WP_189992067.1">
    <property type="nucleotide sequence ID" value="NZ_BMZS01000008.1"/>
</dbReference>
<dbReference type="SMART" id="SM00862">
    <property type="entry name" value="Trans_reg_C"/>
    <property type="match status" value="1"/>
</dbReference>
<dbReference type="InterPro" id="IPR011006">
    <property type="entry name" value="CheY-like_superfamily"/>
</dbReference>
<evidence type="ECO:0000256" key="4">
    <source>
        <dbReference type="ARBA" id="ARBA00023125"/>
    </source>
</evidence>
<evidence type="ECO:0000259" key="8">
    <source>
        <dbReference type="PROSITE" id="PS50110"/>
    </source>
</evidence>
<feature type="DNA-binding region" description="OmpR/PhoB-type" evidence="7">
    <location>
        <begin position="137"/>
        <end position="237"/>
    </location>
</feature>
<dbReference type="SMART" id="SM00448">
    <property type="entry name" value="REC"/>
    <property type="match status" value="1"/>
</dbReference>
<comment type="caution">
    <text evidence="10">The sequence shown here is derived from an EMBL/GenBank/DDBJ whole genome shotgun (WGS) entry which is preliminary data.</text>
</comment>
<evidence type="ECO:0000256" key="6">
    <source>
        <dbReference type="PROSITE-ProRule" id="PRU00169"/>
    </source>
</evidence>
<evidence type="ECO:0000313" key="11">
    <source>
        <dbReference type="Proteomes" id="UP000630353"/>
    </source>
</evidence>
<dbReference type="GO" id="GO:0005829">
    <property type="term" value="C:cytosol"/>
    <property type="evidence" value="ECO:0007669"/>
    <property type="project" value="TreeGrafter"/>
</dbReference>